<dbReference type="WBParaSite" id="TCONS_00016436.p1">
    <property type="protein sequence ID" value="TCONS_00016436.p1"/>
    <property type="gene ID" value="XLOC_011038"/>
</dbReference>
<dbReference type="WBParaSite" id="SSTP_0000035800.1">
    <property type="protein sequence ID" value="SSTP_0000035800.1"/>
    <property type="gene ID" value="SSTP_0000035800"/>
</dbReference>
<organism evidence="2">
    <name type="scientific">Strongyloides stercoralis</name>
    <name type="common">Threadworm</name>
    <dbReference type="NCBI Taxonomy" id="6248"/>
    <lineage>
        <taxon>Eukaryota</taxon>
        <taxon>Metazoa</taxon>
        <taxon>Ecdysozoa</taxon>
        <taxon>Nematoda</taxon>
        <taxon>Chromadorea</taxon>
        <taxon>Rhabditida</taxon>
        <taxon>Tylenchina</taxon>
        <taxon>Panagrolaimomorpha</taxon>
        <taxon>Strongyloidoidea</taxon>
        <taxon>Strongyloididae</taxon>
        <taxon>Strongyloides</taxon>
    </lineage>
</organism>
<evidence type="ECO:0000313" key="1">
    <source>
        <dbReference type="Proteomes" id="UP000035681"/>
    </source>
</evidence>
<evidence type="ECO:0000313" key="3">
    <source>
        <dbReference type="WBParaSite" id="TCONS_00016436.p1"/>
    </source>
</evidence>
<proteinExistence type="predicted"/>
<dbReference type="Proteomes" id="UP000035681">
    <property type="component" value="Unplaced"/>
</dbReference>
<dbReference type="AlphaFoldDB" id="A0A0K0DSZ7"/>
<name>A0A0K0DSZ7_STRER</name>
<accession>A0A0K0DSZ7</accession>
<protein>
    <submittedName>
        <fullName evidence="2 3">Uncharacterized protein</fullName>
    </submittedName>
</protein>
<evidence type="ECO:0000313" key="2">
    <source>
        <dbReference type="WBParaSite" id="SSTP_0000035800.1"/>
    </source>
</evidence>
<reference evidence="2" key="1">
    <citation type="submission" date="2015-08" db="UniProtKB">
        <authorList>
            <consortium name="WormBaseParasite"/>
        </authorList>
    </citation>
    <scope>IDENTIFICATION</scope>
</reference>
<keyword evidence="1" id="KW-1185">Reference proteome</keyword>
<sequence length="423" mass="49723">MKRSQSEFSPYYKHISKIHCQWPSVDTLSSKEDTENRQNFNTSFNTTNSTIFNDSGYSSFLDISPSKSPINYKKQAIKYYSPLNTPKFGSNACENESLNQIKEDNINKKKIGRILFSSDNNYVSNIDNNFKKEDISNYDNEKITNHLYNTSPLFNQQSSLLFRERKNDFLSNNSSSINNYSDNIYENDIGALSPDTFLQTFDDEQWLLKKLGIITNDSDYLFLNESKMINNGNEETCISNTIDDNTPSPIKRFIEEEKKIMEKRNNMYKNLLSFESDYKHLIDISCCKNYHDIKLFQKKAFHLAFRAENPDKTLYNQIKCRKFNILRTKDRLRQIDTEKRYYEEKAKEEIEKAKEISKEMTIFLQMVRSRGGKKLFSDNFAKYCFAKTPEKEEILRKASLFLALYEDSINNENIPCKSFAKRI</sequence>